<gene>
    <name evidence="4" type="ORF">OJ1568_D07.17</name>
    <name evidence="3" type="ORF">P0008F02.12</name>
</gene>
<reference evidence="4" key="2">
    <citation type="submission" date="2001-08" db="EMBL/GenBank/DDBJ databases">
        <title>Oryza sativa nipponbare(GA3) genomic DNA, chromosome 6, BAC clone:OJ1568_D07.</title>
        <authorList>
            <person name="Sasaki T."/>
            <person name="Matsumoto T."/>
            <person name="Yamamoto K."/>
        </authorList>
    </citation>
    <scope>NUCLEOTIDE SEQUENCE</scope>
</reference>
<dbReference type="EMBL" id="AP003518">
    <property type="protein sequence ID" value="BAD37344.1"/>
    <property type="molecule type" value="Genomic_DNA"/>
</dbReference>
<sequence length="169" mass="19262">MPARCSTTAHHPRHHPCPRPRRRQRRRWEELVESGVEAQTWRWWPLPVWLMLGSTAVWFVIFNVGVCAVGVLLSRARESLSPRCGSGGGGRVTRTASSAPERIHSSFSIFSFPSVIFYEFHLDAGEPQTPMPRKYLSVEESQPTTDLAGRNRQACRRFELPRRLSLPAL</sequence>
<protein>
    <submittedName>
        <fullName evidence="4">Uncharacterized protein</fullName>
    </submittedName>
</protein>
<evidence type="ECO:0000256" key="1">
    <source>
        <dbReference type="SAM" id="MobiDB-lite"/>
    </source>
</evidence>
<accession>Q67W43</accession>
<name>Q67W43_ORYSJ</name>
<dbReference type="EMBL" id="AP004012">
    <property type="protein sequence ID" value="BAD37626.1"/>
    <property type="molecule type" value="Genomic_DNA"/>
</dbReference>
<keyword evidence="2" id="KW-1133">Transmembrane helix</keyword>
<evidence type="ECO:0000256" key="2">
    <source>
        <dbReference type="SAM" id="Phobius"/>
    </source>
</evidence>
<reference evidence="5" key="4">
    <citation type="journal article" date="2008" name="Nucleic Acids Res.">
        <title>The rice annotation project database (RAP-DB): 2008 update.</title>
        <authorList>
            <consortium name="The rice annotation project (RAP)"/>
        </authorList>
    </citation>
    <scope>GENOME REANNOTATION</scope>
    <source>
        <strain evidence="5">cv. Nipponbare</strain>
    </source>
</reference>
<evidence type="ECO:0000313" key="3">
    <source>
        <dbReference type="EMBL" id="BAD37344.1"/>
    </source>
</evidence>
<evidence type="ECO:0000313" key="5">
    <source>
        <dbReference type="Proteomes" id="UP000000763"/>
    </source>
</evidence>
<reference evidence="5" key="3">
    <citation type="journal article" date="2005" name="Nature">
        <title>The map-based sequence of the rice genome.</title>
        <authorList>
            <consortium name="International rice genome sequencing project (IRGSP)"/>
            <person name="Matsumoto T."/>
            <person name="Wu J."/>
            <person name="Kanamori H."/>
            <person name="Katayose Y."/>
            <person name="Fujisawa M."/>
            <person name="Namiki N."/>
            <person name="Mizuno H."/>
            <person name="Yamamoto K."/>
            <person name="Antonio B.A."/>
            <person name="Baba T."/>
            <person name="Sakata K."/>
            <person name="Nagamura Y."/>
            <person name="Aoki H."/>
            <person name="Arikawa K."/>
            <person name="Arita K."/>
            <person name="Bito T."/>
            <person name="Chiden Y."/>
            <person name="Fujitsuka N."/>
            <person name="Fukunaka R."/>
            <person name="Hamada M."/>
            <person name="Harada C."/>
            <person name="Hayashi A."/>
            <person name="Hijishita S."/>
            <person name="Honda M."/>
            <person name="Hosokawa S."/>
            <person name="Ichikawa Y."/>
            <person name="Idonuma A."/>
            <person name="Iijima M."/>
            <person name="Ikeda M."/>
            <person name="Ikeno M."/>
            <person name="Ito K."/>
            <person name="Ito S."/>
            <person name="Ito T."/>
            <person name="Ito Y."/>
            <person name="Ito Y."/>
            <person name="Iwabuchi A."/>
            <person name="Kamiya K."/>
            <person name="Karasawa W."/>
            <person name="Kurita K."/>
            <person name="Katagiri S."/>
            <person name="Kikuta A."/>
            <person name="Kobayashi H."/>
            <person name="Kobayashi N."/>
            <person name="Machita K."/>
            <person name="Maehara T."/>
            <person name="Masukawa M."/>
            <person name="Mizubayashi T."/>
            <person name="Mukai Y."/>
            <person name="Nagasaki H."/>
            <person name="Nagata Y."/>
            <person name="Naito S."/>
            <person name="Nakashima M."/>
            <person name="Nakama Y."/>
            <person name="Nakamichi Y."/>
            <person name="Nakamura M."/>
            <person name="Meguro A."/>
            <person name="Negishi M."/>
            <person name="Ohta I."/>
            <person name="Ohta T."/>
            <person name="Okamoto M."/>
            <person name="Ono N."/>
            <person name="Saji S."/>
            <person name="Sakaguchi M."/>
            <person name="Sakai K."/>
            <person name="Shibata M."/>
            <person name="Shimokawa T."/>
            <person name="Song J."/>
            <person name="Takazaki Y."/>
            <person name="Terasawa K."/>
            <person name="Tsugane M."/>
            <person name="Tsuji K."/>
            <person name="Ueda S."/>
            <person name="Waki K."/>
            <person name="Yamagata H."/>
            <person name="Yamamoto M."/>
            <person name="Yamamoto S."/>
            <person name="Yamane H."/>
            <person name="Yoshiki S."/>
            <person name="Yoshihara R."/>
            <person name="Yukawa K."/>
            <person name="Zhong H."/>
            <person name="Yano M."/>
            <person name="Yuan Q."/>
            <person name="Ouyang S."/>
            <person name="Liu J."/>
            <person name="Jones K.M."/>
            <person name="Gansberger K."/>
            <person name="Moffat K."/>
            <person name="Hill J."/>
            <person name="Bera J."/>
            <person name="Fadrosh D."/>
            <person name="Jin S."/>
            <person name="Johri S."/>
            <person name="Kim M."/>
            <person name="Overton L."/>
            <person name="Reardon M."/>
            <person name="Tsitrin T."/>
            <person name="Vuong H."/>
            <person name="Weaver B."/>
            <person name="Ciecko A."/>
            <person name="Tallon L."/>
            <person name="Jackson J."/>
            <person name="Pai G."/>
            <person name="Aken S.V."/>
            <person name="Utterback T."/>
            <person name="Reidmuller S."/>
            <person name="Feldblyum T."/>
            <person name="Hsiao J."/>
            <person name="Zismann V."/>
            <person name="Iobst S."/>
            <person name="de Vazeille A.R."/>
            <person name="Buell C.R."/>
            <person name="Ying K."/>
            <person name="Li Y."/>
            <person name="Lu T."/>
            <person name="Huang Y."/>
            <person name="Zhao Q."/>
            <person name="Feng Q."/>
            <person name="Zhang L."/>
            <person name="Zhu J."/>
            <person name="Weng Q."/>
            <person name="Mu J."/>
            <person name="Lu Y."/>
            <person name="Fan D."/>
            <person name="Liu Y."/>
            <person name="Guan J."/>
            <person name="Zhang Y."/>
            <person name="Yu S."/>
            <person name="Liu X."/>
            <person name="Zhang Y."/>
            <person name="Hong G."/>
            <person name="Han B."/>
            <person name="Choisne N."/>
            <person name="Demange N."/>
            <person name="Orjeda G."/>
            <person name="Samain S."/>
            <person name="Cattolico L."/>
            <person name="Pelletier E."/>
            <person name="Couloux A."/>
            <person name="Segurens B."/>
            <person name="Wincker P."/>
            <person name="D'Hont A."/>
            <person name="Scarpelli C."/>
            <person name="Weissenbach J."/>
            <person name="Salanoubat M."/>
            <person name="Quetier F."/>
            <person name="Yu Y."/>
            <person name="Kim H.R."/>
            <person name="Rambo T."/>
            <person name="Currie J."/>
            <person name="Collura K."/>
            <person name="Luo M."/>
            <person name="Yang T."/>
            <person name="Ammiraju J.S.S."/>
            <person name="Engler F."/>
            <person name="Soderlund C."/>
            <person name="Wing R.A."/>
            <person name="Palmer L.E."/>
            <person name="de la Bastide M."/>
            <person name="Spiegel L."/>
            <person name="Nascimento L."/>
            <person name="Zutavern T."/>
            <person name="O'Shaughnessy A."/>
            <person name="Dike S."/>
            <person name="Dedhia N."/>
            <person name="Preston R."/>
            <person name="Balija V."/>
            <person name="McCombie W.R."/>
            <person name="Chow T."/>
            <person name="Chen H."/>
            <person name="Chung M."/>
            <person name="Chen C."/>
            <person name="Shaw J."/>
            <person name="Wu H."/>
            <person name="Hsiao K."/>
            <person name="Chao Y."/>
            <person name="Chu M."/>
            <person name="Cheng C."/>
            <person name="Hour A."/>
            <person name="Lee P."/>
            <person name="Lin S."/>
            <person name="Lin Y."/>
            <person name="Liou J."/>
            <person name="Liu S."/>
            <person name="Hsing Y."/>
            <person name="Raghuvanshi S."/>
            <person name="Mohanty A."/>
            <person name="Bharti A.K."/>
            <person name="Gaur A."/>
            <person name="Gupta V."/>
            <person name="Kumar D."/>
            <person name="Ravi V."/>
            <person name="Vij S."/>
            <person name="Kapur A."/>
            <person name="Khurana P."/>
            <person name="Khurana P."/>
            <person name="Khurana J.P."/>
            <person name="Tyagi A.K."/>
            <person name="Gaikwad K."/>
            <person name="Singh A."/>
            <person name="Dalal V."/>
            <person name="Srivastava S."/>
            <person name="Dixit A."/>
            <person name="Pal A.K."/>
            <person name="Ghazi I.A."/>
            <person name="Yadav M."/>
            <person name="Pandit A."/>
            <person name="Bhargava A."/>
            <person name="Sureshbabu K."/>
            <person name="Batra K."/>
            <person name="Sharma T.R."/>
            <person name="Mohapatra T."/>
            <person name="Singh N.K."/>
            <person name="Messing J."/>
            <person name="Nelson A.B."/>
            <person name="Fuks G."/>
            <person name="Kavchok S."/>
            <person name="Keizer G."/>
            <person name="Linton E."/>
            <person name="Llaca V."/>
            <person name="Song R."/>
            <person name="Tanyolac B."/>
            <person name="Young S."/>
            <person name="Ho-Il K."/>
            <person name="Hahn J.H."/>
            <person name="Sangsakoo G."/>
            <person name="Vanavichit A."/>
            <person name="de Mattos Luiz.A.T."/>
            <person name="Zimmer P.D."/>
            <person name="Malone G."/>
            <person name="Dellagostin O."/>
            <person name="de Oliveira A.C."/>
            <person name="Bevan M."/>
            <person name="Bancroft I."/>
            <person name="Minx P."/>
            <person name="Cordum H."/>
            <person name="Wilson R."/>
            <person name="Cheng Z."/>
            <person name="Jin W."/>
            <person name="Jiang J."/>
            <person name="Leong S.A."/>
            <person name="Iwama H."/>
            <person name="Gojobori T."/>
            <person name="Itoh T."/>
            <person name="Niimura Y."/>
            <person name="Fujii Y."/>
            <person name="Habara T."/>
            <person name="Sakai H."/>
            <person name="Sato Y."/>
            <person name="Wilson G."/>
            <person name="Kumar K."/>
            <person name="McCouch S."/>
            <person name="Juretic N."/>
            <person name="Hoen D."/>
            <person name="Wright S."/>
            <person name="Bruskiewich R."/>
            <person name="Bureau T."/>
            <person name="Miyao A."/>
            <person name="Hirochika H."/>
            <person name="Nishikawa T."/>
            <person name="Kadowaki K."/>
            <person name="Sugiura M."/>
            <person name="Burr B."/>
            <person name="Sasaki T."/>
        </authorList>
    </citation>
    <scope>NUCLEOTIDE SEQUENCE [LARGE SCALE GENOMIC DNA]</scope>
    <source>
        <strain evidence="5">cv. Nipponbare</strain>
    </source>
</reference>
<feature type="compositionally biased region" description="Basic residues" evidence="1">
    <location>
        <begin position="10"/>
        <end position="22"/>
    </location>
</feature>
<reference evidence="3" key="1">
    <citation type="submission" date="2001-04" db="EMBL/GenBank/DDBJ databases">
        <title>Oryza sativa nipponbare(GA3) genomic DNA, chromosome 6, PAC clone:P0008F02.</title>
        <authorList>
            <person name="Sasaki T."/>
            <person name="Matsumoto T."/>
            <person name="Yamamoto K."/>
        </authorList>
    </citation>
    <scope>NUCLEOTIDE SEQUENCE</scope>
</reference>
<feature type="region of interest" description="Disordered" evidence="1">
    <location>
        <begin position="1"/>
        <end position="22"/>
    </location>
</feature>
<dbReference type="AlphaFoldDB" id="Q67W43"/>
<organism evidence="4 5">
    <name type="scientific">Oryza sativa subsp. japonica</name>
    <name type="common">Rice</name>
    <dbReference type="NCBI Taxonomy" id="39947"/>
    <lineage>
        <taxon>Eukaryota</taxon>
        <taxon>Viridiplantae</taxon>
        <taxon>Streptophyta</taxon>
        <taxon>Embryophyta</taxon>
        <taxon>Tracheophyta</taxon>
        <taxon>Spermatophyta</taxon>
        <taxon>Magnoliopsida</taxon>
        <taxon>Liliopsida</taxon>
        <taxon>Poales</taxon>
        <taxon>Poaceae</taxon>
        <taxon>BOP clade</taxon>
        <taxon>Oryzoideae</taxon>
        <taxon>Oryzeae</taxon>
        <taxon>Oryzinae</taxon>
        <taxon>Oryza</taxon>
        <taxon>Oryza sativa</taxon>
    </lineage>
</organism>
<dbReference type="Proteomes" id="UP000000763">
    <property type="component" value="Chromosome 6"/>
</dbReference>
<feature type="transmembrane region" description="Helical" evidence="2">
    <location>
        <begin position="48"/>
        <end position="73"/>
    </location>
</feature>
<evidence type="ECO:0000313" key="4">
    <source>
        <dbReference type="EMBL" id="BAD37626.1"/>
    </source>
</evidence>
<keyword evidence="2" id="KW-0812">Transmembrane</keyword>
<proteinExistence type="predicted"/>
<keyword evidence="2" id="KW-0472">Membrane</keyword>